<dbReference type="Gene3D" id="3.90.950.20">
    <property type="entry name" value="CinA-like"/>
    <property type="match status" value="1"/>
</dbReference>
<dbReference type="SUPFAM" id="SSF142433">
    <property type="entry name" value="CinA-like"/>
    <property type="match status" value="1"/>
</dbReference>
<dbReference type="InterPro" id="IPR008136">
    <property type="entry name" value="CinA_C"/>
</dbReference>
<dbReference type="NCBIfam" id="TIGR00199">
    <property type="entry name" value="PncC_domain"/>
    <property type="match status" value="1"/>
</dbReference>
<dbReference type="AlphaFoldDB" id="A0A381RKA9"/>
<dbReference type="Pfam" id="PF00994">
    <property type="entry name" value="MoCF_biosynth"/>
    <property type="match status" value="1"/>
</dbReference>
<dbReference type="PIRSF" id="PIRSF006728">
    <property type="entry name" value="CinA"/>
    <property type="match status" value="1"/>
</dbReference>
<name>A0A381RKA9_9ZZZZ</name>
<proteinExistence type="inferred from homology"/>
<dbReference type="Pfam" id="PF02464">
    <property type="entry name" value="CinA"/>
    <property type="match status" value="1"/>
</dbReference>
<sequence length="389" mass="41583">MNDLAIEVQGKVIVGDDRKMLALAIERGLNDADLIVMTGGLGPTDDDITRDTLATVLNAPLVERQEILGLIQARFAAHKLKMPEINRRQALVPRGAEIISNGRGTAPGLWLEWRERVVIALPGPPRELEPMFDGQVLKRLALRVPSLRLARRVVGVSGRAESQVEEQVRPLYARWKERDPVVRATILGSPGQVELHLSTRASNLRKTEISLNLAVEELVGALGRDVYTTEGLPLEQVVGSRLRSHGLRVALAESCTGGLLASRLTDVSGSSAYLDLAVVTYSNLEKINLLGVPAALIETHGAVSEAVALAMASGIAARAKADIGVGVTGIAGPTGGTTAKPVGTVFIAVAGAGVELVKLFAFRGERDMVKRQASQAALDMLRRILDDHE</sequence>
<dbReference type="InterPro" id="IPR008135">
    <property type="entry name" value="Competence-induced_CinA"/>
</dbReference>
<protein>
    <recommendedName>
        <fullName evidence="1">MoaB/Mog domain-containing protein</fullName>
    </recommendedName>
</protein>
<accession>A0A381RKA9</accession>
<dbReference type="SUPFAM" id="SSF53218">
    <property type="entry name" value="Molybdenum cofactor biosynthesis proteins"/>
    <property type="match status" value="1"/>
</dbReference>
<dbReference type="NCBIfam" id="TIGR00200">
    <property type="entry name" value="cinA_nterm"/>
    <property type="match status" value="1"/>
</dbReference>
<reference evidence="2" key="1">
    <citation type="submission" date="2018-05" db="EMBL/GenBank/DDBJ databases">
        <authorList>
            <person name="Lanie J.A."/>
            <person name="Ng W.-L."/>
            <person name="Kazmierczak K.M."/>
            <person name="Andrzejewski T.M."/>
            <person name="Davidsen T.M."/>
            <person name="Wayne K.J."/>
            <person name="Tettelin H."/>
            <person name="Glass J.I."/>
            <person name="Rusch D."/>
            <person name="Podicherti R."/>
            <person name="Tsui H.-C.T."/>
            <person name="Winkler M.E."/>
        </authorList>
    </citation>
    <scope>NUCLEOTIDE SEQUENCE</scope>
</reference>
<evidence type="ECO:0000313" key="2">
    <source>
        <dbReference type="EMBL" id="SUZ91378.1"/>
    </source>
</evidence>
<gene>
    <name evidence="2" type="ORF">METZ01_LOCUS44232</name>
</gene>
<dbReference type="CDD" id="cd00885">
    <property type="entry name" value="cinA"/>
    <property type="match status" value="1"/>
</dbReference>
<dbReference type="InterPro" id="IPR036653">
    <property type="entry name" value="CinA-like_C"/>
</dbReference>
<dbReference type="HAMAP" id="MF_00226_B">
    <property type="entry name" value="CinA_B"/>
    <property type="match status" value="1"/>
</dbReference>
<dbReference type="EMBL" id="UINC01001970">
    <property type="protein sequence ID" value="SUZ91378.1"/>
    <property type="molecule type" value="Genomic_DNA"/>
</dbReference>
<dbReference type="InterPro" id="IPR050101">
    <property type="entry name" value="CinA"/>
</dbReference>
<organism evidence="2">
    <name type="scientific">marine metagenome</name>
    <dbReference type="NCBI Taxonomy" id="408172"/>
    <lineage>
        <taxon>unclassified sequences</taxon>
        <taxon>metagenomes</taxon>
        <taxon>ecological metagenomes</taxon>
    </lineage>
</organism>
<dbReference type="SMART" id="SM00852">
    <property type="entry name" value="MoCF_biosynth"/>
    <property type="match status" value="1"/>
</dbReference>
<dbReference type="PANTHER" id="PTHR13939:SF0">
    <property type="entry name" value="NMN AMIDOHYDROLASE-LIKE PROTEIN YFAY"/>
    <property type="match status" value="1"/>
</dbReference>
<evidence type="ECO:0000259" key="1">
    <source>
        <dbReference type="SMART" id="SM00852"/>
    </source>
</evidence>
<dbReference type="InterPro" id="IPR001453">
    <property type="entry name" value="MoaB/Mog_dom"/>
</dbReference>
<dbReference type="PANTHER" id="PTHR13939">
    <property type="entry name" value="NICOTINAMIDE-NUCLEOTIDE AMIDOHYDROLASE PNCC"/>
    <property type="match status" value="1"/>
</dbReference>
<feature type="domain" description="MoaB/Mog" evidence="1">
    <location>
        <begin position="3"/>
        <end position="143"/>
    </location>
</feature>
<dbReference type="InterPro" id="IPR036425">
    <property type="entry name" value="MoaB/Mog-like_dom_sf"/>
</dbReference>
<dbReference type="Gene3D" id="3.40.980.10">
    <property type="entry name" value="MoaB/Mog-like domain"/>
    <property type="match status" value="1"/>
</dbReference>